<evidence type="ECO:0000256" key="7">
    <source>
        <dbReference type="ARBA" id="ARBA00023065"/>
    </source>
</evidence>
<name>A0A8X7WT15_POLSE</name>
<dbReference type="Gene3D" id="1.10.287.770">
    <property type="entry name" value="YojJ-like"/>
    <property type="match status" value="1"/>
</dbReference>
<dbReference type="Pfam" id="PF00858">
    <property type="entry name" value="ASC"/>
    <property type="match status" value="1"/>
</dbReference>
<keyword evidence="6" id="KW-0915">Sodium</keyword>
<dbReference type="PRINTS" id="PR01078">
    <property type="entry name" value="AMINACHANNEL"/>
</dbReference>
<dbReference type="GO" id="GO:0005886">
    <property type="term" value="C:plasma membrane"/>
    <property type="evidence" value="ECO:0007669"/>
    <property type="project" value="TreeGrafter"/>
</dbReference>
<evidence type="ECO:0000256" key="9">
    <source>
        <dbReference type="ARBA" id="ARBA00023201"/>
    </source>
</evidence>
<proteinExistence type="inferred from homology"/>
<feature type="non-terminal residue" evidence="13">
    <location>
        <position position="1"/>
    </location>
</feature>
<accession>A0A8X7WT15</accession>
<dbReference type="InterPro" id="IPR020903">
    <property type="entry name" value="ENaC_CS"/>
</dbReference>
<comment type="similarity">
    <text evidence="11">Belongs to the amiloride-sensitive sodium channel (TC 1.A.6) family.</text>
</comment>
<keyword evidence="2 11" id="KW-0813">Transport</keyword>
<reference evidence="13 14" key="1">
    <citation type="journal article" date="2021" name="Cell">
        <title>Tracing the genetic footprints of vertebrate landing in non-teleost ray-finned fishes.</title>
        <authorList>
            <person name="Bi X."/>
            <person name="Wang K."/>
            <person name="Yang L."/>
            <person name="Pan H."/>
            <person name="Jiang H."/>
            <person name="Wei Q."/>
            <person name="Fang M."/>
            <person name="Yu H."/>
            <person name="Zhu C."/>
            <person name="Cai Y."/>
            <person name="He Y."/>
            <person name="Gan X."/>
            <person name="Zeng H."/>
            <person name="Yu D."/>
            <person name="Zhu Y."/>
            <person name="Jiang H."/>
            <person name="Qiu Q."/>
            <person name="Yang H."/>
            <person name="Zhang Y.E."/>
            <person name="Wang W."/>
            <person name="Zhu M."/>
            <person name="He S."/>
            <person name="Zhang G."/>
        </authorList>
    </citation>
    <scope>NUCLEOTIDE SEQUENCE [LARGE SCALE GENOMIC DNA]</scope>
    <source>
        <strain evidence="13">Bchr_013</strain>
    </source>
</reference>
<dbReference type="PROSITE" id="PS01206">
    <property type="entry name" value="ASC"/>
    <property type="match status" value="1"/>
</dbReference>
<keyword evidence="4 11" id="KW-0812">Transmembrane</keyword>
<dbReference type="EMBL" id="JAATIS010009265">
    <property type="protein sequence ID" value="KAG2455977.1"/>
    <property type="molecule type" value="Genomic_DNA"/>
</dbReference>
<comment type="subcellular location">
    <subcellularLocation>
        <location evidence="1">Membrane</location>
        <topology evidence="1">Multi-pass membrane protein</topology>
    </subcellularLocation>
</comment>
<comment type="caution">
    <text evidence="13">The sequence shown here is derived from an EMBL/GenBank/DDBJ whole genome shotgun (WGS) entry which is preliminary data.</text>
</comment>
<dbReference type="SMR" id="A0A8X7WT15"/>
<gene>
    <name evidence="13" type="primary">Asic1a_1</name>
    <name evidence="13" type="ORF">GTO96_0006936</name>
</gene>
<dbReference type="PANTHER" id="PTHR11690:SF298">
    <property type="entry name" value="AMILORIDE-SENSITIVE SODIUM CHANNEL SUBUNIT BETA-LIKE"/>
    <property type="match status" value="1"/>
</dbReference>
<evidence type="ECO:0000256" key="1">
    <source>
        <dbReference type="ARBA" id="ARBA00004141"/>
    </source>
</evidence>
<dbReference type="InterPro" id="IPR001873">
    <property type="entry name" value="ENaC"/>
</dbReference>
<keyword evidence="5 12" id="KW-1133">Transmembrane helix</keyword>
<keyword evidence="9 11" id="KW-0739">Sodium transport</keyword>
<sequence length="500" mass="57036">MMTFSEKVTLQGICIETLSHTTAHGVSSILRSKSRFQRNCWIIFVFFVIASTVWQCSELIVSFLQYPSQEKVTLVNSARVKFPAVTFCNLNRLRKSLINSKYSFLKKELPFLDDSVHGHSNETNSQEALSHDYNRLGYALSRLSPEQQKEVGHQLEDMLISCNFHGKECDKSFFSSFLNHKFGNCYTFNSLVQMSNRGQLRRRDVLNATKAGFSYGLTMELFIEQEEYFQQLSHAAGLRLVIHDQKDMPFPEDDGVNVPPGQEADVAIVKLHVHRLKAPYGSNCSNGEEIHNYYRDKYKVGYTQEACKKTCGQMYIINNCGCGLWEFPFPKGQNIPFCNISNGEINQCVQLYEDKFAHDELECNCAPQCEEEIFELTLSSSQWPSAVYMDEFAWKLRQSGGKLSKAADNIRDNVLKVVINYQQLNYELIEEAPAFQAIDLVSSIGGLVGLWIGVSICTVAEFFELLIKVTTFTVNRLLWRKKGAPLNPYMITHQSFRTSV</sequence>
<feature type="transmembrane region" description="Helical" evidence="12">
    <location>
        <begin position="40"/>
        <end position="64"/>
    </location>
</feature>
<feature type="non-terminal residue" evidence="13">
    <location>
        <position position="500"/>
    </location>
</feature>
<evidence type="ECO:0000313" key="13">
    <source>
        <dbReference type="EMBL" id="KAG2455977.1"/>
    </source>
</evidence>
<keyword evidence="10 11" id="KW-0407">Ion channel</keyword>
<evidence type="ECO:0000256" key="4">
    <source>
        <dbReference type="ARBA" id="ARBA00022692"/>
    </source>
</evidence>
<evidence type="ECO:0000256" key="2">
    <source>
        <dbReference type="ARBA" id="ARBA00022448"/>
    </source>
</evidence>
<evidence type="ECO:0000256" key="3">
    <source>
        <dbReference type="ARBA" id="ARBA00022461"/>
    </source>
</evidence>
<keyword evidence="3 11" id="KW-0894">Sodium channel</keyword>
<evidence type="ECO:0000256" key="12">
    <source>
        <dbReference type="SAM" id="Phobius"/>
    </source>
</evidence>
<dbReference type="Proteomes" id="UP000886611">
    <property type="component" value="Unassembled WGS sequence"/>
</dbReference>
<dbReference type="Gene3D" id="2.60.470.10">
    <property type="entry name" value="Acid-sensing ion channels like domains"/>
    <property type="match status" value="1"/>
</dbReference>
<evidence type="ECO:0000256" key="10">
    <source>
        <dbReference type="ARBA" id="ARBA00023303"/>
    </source>
</evidence>
<keyword evidence="8 12" id="KW-0472">Membrane</keyword>
<dbReference type="AlphaFoldDB" id="A0A8X7WT15"/>
<evidence type="ECO:0000256" key="5">
    <source>
        <dbReference type="ARBA" id="ARBA00022989"/>
    </source>
</evidence>
<keyword evidence="7 11" id="KW-0406">Ion transport</keyword>
<dbReference type="PANTHER" id="PTHR11690">
    <property type="entry name" value="AMILORIDE-SENSITIVE SODIUM CHANNEL-RELATED"/>
    <property type="match status" value="1"/>
</dbReference>
<evidence type="ECO:0000256" key="11">
    <source>
        <dbReference type="RuleBase" id="RU000679"/>
    </source>
</evidence>
<evidence type="ECO:0000256" key="8">
    <source>
        <dbReference type="ARBA" id="ARBA00023136"/>
    </source>
</evidence>
<protein>
    <submittedName>
        <fullName evidence="13">ASI1A protein</fullName>
    </submittedName>
</protein>
<organism evidence="13 14">
    <name type="scientific">Polypterus senegalus</name>
    <name type="common">Senegal bichir</name>
    <dbReference type="NCBI Taxonomy" id="55291"/>
    <lineage>
        <taxon>Eukaryota</taxon>
        <taxon>Metazoa</taxon>
        <taxon>Chordata</taxon>
        <taxon>Craniata</taxon>
        <taxon>Vertebrata</taxon>
        <taxon>Euteleostomi</taxon>
        <taxon>Actinopterygii</taxon>
        <taxon>Polypteriformes</taxon>
        <taxon>Polypteridae</taxon>
        <taxon>Polypterus</taxon>
    </lineage>
</organism>
<keyword evidence="14" id="KW-1185">Reference proteome</keyword>
<dbReference type="GO" id="GO:0015280">
    <property type="term" value="F:ligand-gated sodium channel activity"/>
    <property type="evidence" value="ECO:0007669"/>
    <property type="project" value="TreeGrafter"/>
</dbReference>
<evidence type="ECO:0000256" key="6">
    <source>
        <dbReference type="ARBA" id="ARBA00023053"/>
    </source>
</evidence>
<evidence type="ECO:0000313" key="14">
    <source>
        <dbReference type="Proteomes" id="UP000886611"/>
    </source>
</evidence>